<comment type="function">
    <text evidence="4">Required for a late step of 50S ribosomal subunit assembly. Has GTPase activity.</text>
</comment>
<dbReference type="PROSITE" id="PS51721">
    <property type="entry name" value="G_CP"/>
    <property type="match status" value="1"/>
</dbReference>
<dbReference type="GO" id="GO:0003924">
    <property type="term" value="F:GTPase activity"/>
    <property type="evidence" value="ECO:0007669"/>
    <property type="project" value="TreeGrafter"/>
</dbReference>
<evidence type="ECO:0000256" key="2">
    <source>
        <dbReference type="ARBA" id="ARBA00022741"/>
    </source>
</evidence>
<sequence>MKGIKIIMTIQWYPGHMAKAQKQIKERLKLVDIILEIVDARVPESSINPMIQELGQNKPVLLILNKADMADAQKTQQWIETFKKRGITAIALDAQHKAKLPMIEKVAQEILADKLAKKRAKGIRNPVIRAMCVGVPNVGKSTILNRLMHKNIAVTGNRPGVTKNQQWLKASERFEVLDTPGVLWPKFDDPAVGNKLALTGAISDVVYHADDVVVFALDYFKQFYPNQLRKTYQATDADLEQSSPELIMILTKRLGFKEDYDRFCIKFINDARQGKLGRFTLDPVPAEAKGND</sequence>
<feature type="domain" description="CP-type G" evidence="6">
    <location>
        <begin position="18"/>
        <end position="185"/>
    </location>
</feature>
<dbReference type="InterPro" id="IPR006073">
    <property type="entry name" value="GTP-bd"/>
</dbReference>
<dbReference type="GO" id="GO:0005737">
    <property type="term" value="C:cytoplasm"/>
    <property type="evidence" value="ECO:0007669"/>
    <property type="project" value="UniProtKB-SubCell"/>
</dbReference>
<dbReference type="InterPro" id="IPR030378">
    <property type="entry name" value="G_CP_dom"/>
</dbReference>
<comment type="similarity">
    <text evidence="4">Belongs to the TRAFAC class YlqF/YawG GTPase family. MTG1 subfamily.</text>
</comment>
<dbReference type="GO" id="GO:0005525">
    <property type="term" value="F:GTP binding"/>
    <property type="evidence" value="ECO:0007669"/>
    <property type="project" value="UniProtKB-KW"/>
</dbReference>
<evidence type="ECO:0000313" key="7">
    <source>
        <dbReference type="EMBL" id="KRL61302.1"/>
    </source>
</evidence>
<evidence type="ECO:0000256" key="5">
    <source>
        <dbReference type="PIRSR" id="PIRSR006230-1"/>
    </source>
</evidence>
<evidence type="ECO:0000259" key="6">
    <source>
        <dbReference type="PROSITE" id="PS51721"/>
    </source>
</evidence>
<proteinExistence type="inferred from homology"/>
<comment type="caution">
    <text evidence="7">The sequence shown here is derived from an EMBL/GenBank/DDBJ whole genome shotgun (WGS) entry which is preliminary data.</text>
</comment>
<dbReference type="InterPro" id="IPR027417">
    <property type="entry name" value="P-loop_NTPase"/>
</dbReference>
<dbReference type="InterPro" id="IPR016478">
    <property type="entry name" value="GTPase_MTG1"/>
</dbReference>
<accession>A0A0R1RWE0</accession>
<dbReference type="NCBIfam" id="TIGR03596">
    <property type="entry name" value="GTPase_YlqF"/>
    <property type="match status" value="1"/>
</dbReference>
<dbReference type="PATRIC" id="fig|1423747.3.peg.899"/>
<dbReference type="PIRSF" id="PIRSF006230">
    <property type="entry name" value="MG442"/>
    <property type="match status" value="1"/>
</dbReference>
<dbReference type="InterPro" id="IPR019991">
    <property type="entry name" value="GTP-bd_ribosome_bgen"/>
</dbReference>
<dbReference type="GO" id="GO:0006412">
    <property type="term" value="P:translation"/>
    <property type="evidence" value="ECO:0007669"/>
    <property type="project" value="TreeGrafter"/>
</dbReference>
<feature type="binding site" evidence="5">
    <location>
        <begin position="65"/>
        <end position="68"/>
    </location>
    <ligand>
        <name>GTP</name>
        <dbReference type="ChEBI" id="CHEBI:37565"/>
    </ligand>
</feature>
<dbReference type="PANTHER" id="PTHR45782">
    <property type="entry name" value="MITOCHONDRIAL RIBOSOME-ASSOCIATED GTPASE 1"/>
    <property type="match status" value="1"/>
</dbReference>
<dbReference type="InterPro" id="IPR023179">
    <property type="entry name" value="GTP-bd_ortho_bundle_sf"/>
</dbReference>
<evidence type="ECO:0000256" key="4">
    <source>
        <dbReference type="PIRNR" id="PIRNR006230"/>
    </source>
</evidence>
<dbReference type="PANTHER" id="PTHR45782:SF4">
    <property type="entry name" value="MITOCHONDRIAL RIBOSOME-ASSOCIATED GTPASE 1"/>
    <property type="match status" value="1"/>
</dbReference>
<evidence type="ECO:0000256" key="3">
    <source>
        <dbReference type="ARBA" id="ARBA00023134"/>
    </source>
</evidence>
<dbReference type="CDD" id="cd01856">
    <property type="entry name" value="YlqF"/>
    <property type="match status" value="1"/>
</dbReference>
<protein>
    <recommendedName>
        <fullName evidence="1 4">Ribosome biogenesis GTPase A</fullName>
    </recommendedName>
</protein>
<dbReference type="STRING" id="1423747.FC69_GL000880"/>
<dbReference type="Gene3D" id="3.40.50.300">
    <property type="entry name" value="P-loop containing nucleotide triphosphate hydrolases"/>
    <property type="match status" value="1"/>
</dbReference>
<dbReference type="SUPFAM" id="SSF52540">
    <property type="entry name" value="P-loop containing nucleoside triphosphate hydrolases"/>
    <property type="match status" value="1"/>
</dbReference>
<evidence type="ECO:0000313" key="8">
    <source>
        <dbReference type="Proteomes" id="UP000051264"/>
    </source>
</evidence>
<evidence type="ECO:0000256" key="1">
    <source>
        <dbReference type="ARBA" id="ARBA00014898"/>
    </source>
</evidence>
<feature type="binding site" evidence="5">
    <location>
        <position position="181"/>
    </location>
    <ligand>
        <name>GTP</name>
        <dbReference type="ChEBI" id="CHEBI:37565"/>
    </ligand>
</feature>
<dbReference type="EMBL" id="AZEX01000023">
    <property type="protein sequence ID" value="KRL61302.1"/>
    <property type="molecule type" value="Genomic_DNA"/>
</dbReference>
<keyword evidence="4" id="KW-0963">Cytoplasm</keyword>
<organism evidence="7 8">
    <name type="scientific">Latilactobacillus fuchuensis DSM 14340 = JCM 11249</name>
    <dbReference type="NCBI Taxonomy" id="1423747"/>
    <lineage>
        <taxon>Bacteria</taxon>
        <taxon>Bacillati</taxon>
        <taxon>Bacillota</taxon>
        <taxon>Bacilli</taxon>
        <taxon>Lactobacillales</taxon>
        <taxon>Lactobacillaceae</taxon>
        <taxon>Latilactobacillus</taxon>
    </lineage>
</organism>
<keyword evidence="3 4" id="KW-0342">GTP-binding</keyword>
<dbReference type="eggNOG" id="COG1161">
    <property type="taxonomic scope" value="Bacteria"/>
</dbReference>
<dbReference type="FunFam" id="3.40.50.300:FF:000590">
    <property type="entry name" value="Ribosome biogenesis GTPase A"/>
    <property type="match status" value="1"/>
</dbReference>
<dbReference type="Gene3D" id="1.10.1580.10">
    <property type="match status" value="1"/>
</dbReference>
<feature type="binding site" evidence="5">
    <location>
        <begin position="137"/>
        <end position="142"/>
    </location>
    <ligand>
        <name>GTP</name>
        <dbReference type="ChEBI" id="CHEBI:37565"/>
    </ligand>
</feature>
<comment type="subcellular location">
    <subcellularLocation>
        <location evidence="4">Cytoplasm</location>
    </subcellularLocation>
</comment>
<gene>
    <name evidence="7" type="ORF">FC69_GL000880</name>
</gene>
<keyword evidence="2 4" id="KW-0547">Nucleotide-binding</keyword>
<dbReference type="AlphaFoldDB" id="A0A0R1RWE0"/>
<dbReference type="Pfam" id="PF01926">
    <property type="entry name" value="MMR_HSR1"/>
    <property type="match status" value="1"/>
</dbReference>
<dbReference type="Proteomes" id="UP000051264">
    <property type="component" value="Unassembled WGS sequence"/>
</dbReference>
<name>A0A0R1RWE0_9LACO</name>
<reference evidence="7 8" key="1">
    <citation type="journal article" date="2015" name="Genome Announc.">
        <title>Expanding the biotechnology potential of lactobacilli through comparative genomics of 213 strains and associated genera.</title>
        <authorList>
            <person name="Sun Z."/>
            <person name="Harris H.M."/>
            <person name="McCann A."/>
            <person name="Guo C."/>
            <person name="Argimon S."/>
            <person name="Zhang W."/>
            <person name="Yang X."/>
            <person name="Jeffery I.B."/>
            <person name="Cooney J.C."/>
            <person name="Kagawa T.F."/>
            <person name="Liu W."/>
            <person name="Song Y."/>
            <person name="Salvetti E."/>
            <person name="Wrobel A."/>
            <person name="Rasinkangas P."/>
            <person name="Parkhill J."/>
            <person name="Rea M.C."/>
            <person name="O'Sullivan O."/>
            <person name="Ritari J."/>
            <person name="Douillard F.P."/>
            <person name="Paul Ross R."/>
            <person name="Yang R."/>
            <person name="Briner A.E."/>
            <person name="Felis G.E."/>
            <person name="de Vos W.M."/>
            <person name="Barrangou R."/>
            <person name="Klaenhammer T.R."/>
            <person name="Caufield P.W."/>
            <person name="Cui Y."/>
            <person name="Zhang H."/>
            <person name="O'Toole P.W."/>
        </authorList>
    </citation>
    <scope>NUCLEOTIDE SEQUENCE [LARGE SCALE GENOMIC DNA]</scope>
    <source>
        <strain evidence="7 8">DSM 14340</strain>
    </source>
</reference>